<keyword evidence="2" id="KW-1185">Reference proteome</keyword>
<sequence>EAVRARAEAARLRAEAVQHAGYDRADIERMVARAMAQAPQVEESVSRDGRVQTIRIVQRTGKGGASVTHEMVIDSRCPVDGAKSPAGAGRTVICTGEPRHTARITLQALQGARASLAAQSGLSDEARRAALADVDREIEHARQSITRD</sequence>
<protein>
    <submittedName>
        <fullName evidence="1">Antirepressor regulating drug resistance protein</fullName>
    </submittedName>
</protein>
<accession>A0ABT0BC51</accession>
<gene>
    <name evidence="1" type="ORF">MTR62_07995</name>
</gene>
<feature type="non-terminal residue" evidence="1">
    <location>
        <position position="1"/>
    </location>
</feature>
<reference evidence="1" key="1">
    <citation type="submission" date="2022-03" db="EMBL/GenBank/DDBJ databases">
        <title>Identification of a novel bacterium isolated from mangrove sediments.</title>
        <authorList>
            <person name="Pan X."/>
        </authorList>
    </citation>
    <scope>NUCLEOTIDE SEQUENCE</scope>
    <source>
        <strain evidence="1">B1949</strain>
    </source>
</reference>
<dbReference type="Proteomes" id="UP001162881">
    <property type="component" value="Unassembled WGS sequence"/>
</dbReference>
<comment type="caution">
    <text evidence="1">The sequence shown here is derived from an EMBL/GenBank/DDBJ whole genome shotgun (WGS) entry which is preliminary data.</text>
</comment>
<name>A0ABT0BC51_9SPHN</name>
<evidence type="ECO:0000313" key="1">
    <source>
        <dbReference type="EMBL" id="MCJ2182632.1"/>
    </source>
</evidence>
<evidence type="ECO:0000313" key="2">
    <source>
        <dbReference type="Proteomes" id="UP001162881"/>
    </source>
</evidence>
<proteinExistence type="predicted"/>
<organism evidence="1 2">
    <name type="scientific">Novosphingobium organovorum</name>
    <dbReference type="NCBI Taxonomy" id="2930092"/>
    <lineage>
        <taxon>Bacteria</taxon>
        <taxon>Pseudomonadati</taxon>
        <taxon>Pseudomonadota</taxon>
        <taxon>Alphaproteobacteria</taxon>
        <taxon>Sphingomonadales</taxon>
        <taxon>Sphingomonadaceae</taxon>
        <taxon>Novosphingobium</taxon>
    </lineage>
</organism>
<dbReference type="EMBL" id="JALHLF010000021">
    <property type="protein sequence ID" value="MCJ2182632.1"/>
    <property type="molecule type" value="Genomic_DNA"/>
</dbReference>